<dbReference type="RefSeq" id="YP_010095174.1">
    <property type="nucleotide sequence ID" value="NC_055743.1"/>
</dbReference>
<evidence type="ECO:0000313" key="2">
    <source>
        <dbReference type="Proteomes" id="UP000246316"/>
    </source>
</evidence>
<proteinExistence type="predicted"/>
<name>A0A2S1GLW1_9CAUD</name>
<protein>
    <submittedName>
        <fullName evidence="1">Tail fiber protein</fullName>
    </submittedName>
</protein>
<evidence type="ECO:0000313" key="1">
    <source>
        <dbReference type="EMBL" id="AWD90375.1"/>
    </source>
</evidence>
<keyword evidence="2" id="KW-1185">Reference proteome</keyword>
<dbReference type="Pfam" id="PF10902">
    <property type="entry name" value="WYL_2"/>
    <property type="match status" value="1"/>
</dbReference>
<dbReference type="EMBL" id="MH059636">
    <property type="protein sequence ID" value="AWD90375.1"/>
    <property type="molecule type" value="Genomic_DNA"/>
</dbReference>
<dbReference type="InterPro" id="IPR024401">
    <property type="entry name" value="WYL_prot"/>
</dbReference>
<dbReference type="Proteomes" id="UP000246316">
    <property type="component" value="Segment"/>
</dbReference>
<accession>A0A2S1GLW1</accession>
<dbReference type="GeneID" id="65112808"/>
<organism evidence="1 2">
    <name type="scientific">Erwinia phage Cronus</name>
    <dbReference type="NCBI Taxonomy" id="2163633"/>
    <lineage>
        <taxon>Viruses</taxon>
        <taxon>Duplodnaviria</taxon>
        <taxon>Heunggongvirae</taxon>
        <taxon>Uroviricota</taxon>
        <taxon>Caudoviricetes</taxon>
        <taxon>Pantevenvirales</taxon>
        <taxon>Straboviridae</taxon>
        <taxon>Tevenvirinae</taxon>
        <taxon>Risoevirus</taxon>
        <taxon>Risoevirus cronus</taxon>
        <taxon>Roskildevirus cronus</taxon>
    </lineage>
</organism>
<reference evidence="1" key="1">
    <citation type="submission" date="2018-03" db="EMBL/GenBank/DDBJ databases">
        <title>Phage therapy in agriculture - a green tech approach to combat plant pathogenic bacteria.</title>
        <authorList>
            <person name="Carstens A.B."/>
            <person name="Djurhuus A.M."/>
            <person name="Hansen L.H."/>
        </authorList>
    </citation>
    <scope>NUCLEOTIDE SEQUENCE [LARGE SCALE GENOMIC DNA]</scope>
</reference>
<dbReference type="KEGG" id="vg:65112808"/>
<sequence length="109" mass="12278">MTLKLTETQKVSIRELLKTKLSHGTTTIVFEKADGTVRVLKGTRDKDIISEVIGESEYENYVNPKKARKEAVDMVPVFDTELESWRGFSIDKLISVNGVKVEHLVQLAS</sequence>